<dbReference type="SUPFAM" id="SSF50978">
    <property type="entry name" value="WD40 repeat-like"/>
    <property type="match status" value="2"/>
</dbReference>
<dbReference type="InterPro" id="IPR001680">
    <property type="entry name" value="WD40_rpt"/>
</dbReference>
<dbReference type="EMBL" id="KZ293416">
    <property type="protein sequence ID" value="PBK77602.1"/>
    <property type="molecule type" value="Genomic_DNA"/>
</dbReference>
<feature type="repeat" description="WD" evidence="3">
    <location>
        <begin position="1370"/>
        <end position="1411"/>
    </location>
</feature>
<dbReference type="InterPro" id="IPR059179">
    <property type="entry name" value="MLKL-like_MCAfunc"/>
</dbReference>
<dbReference type="PANTHER" id="PTHR19879:SF9">
    <property type="entry name" value="TRANSCRIPTION INITIATION FACTOR TFIID SUBUNIT 5"/>
    <property type="match status" value="1"/>
</dbReference>
<feature type="repeat" description="WD" evidence="3">
    <location>
        <begin position="1158"/>
        <end position="1199"/>
    </location>
</feature>
<evidence type="ECO:0000259" key="5">
    <source>
        <dbReference type="PROSITE" id="PS50837"/>
    </source>
</evidence>
<dbReference type="Gene3D" id="1.20.930.20">
    <property type="entry name" value="Adaptor protein Cbl, N-terminal domain"/>
    <property type="match status" value="1"/>
</dbReference>
<evidence type="ECO:0000256" key="2">
    <source>
        <dbReference type="ARBA" id="ARBA00022737"/>
    </source>
</evidence>
<dbReference type="SUPFAM" id="SSF52540">
    <property type="entry name" value="P-loop containing nucleoside triphosphate hydrolases"/>
    <property type="match status" value="1"/>
</dbReference>
<dbReference type="PROSITE" id="PS50294">
    <property type="entry name" value="WD_REPEATS_REGION"/>
    <property type="match status" value="4"/>
</dbReference>
<dbReference type="InterPro" id="IPR007111">
    <property type="entry name" value="NACHT_NTPase"/>
</dbReference>
<proteinExistence type="predicted"/>
<dbReference type="Pfam" id="PF24883">
    <property type="entry name" value="NPHP3_N"/>
    <property type="match status" value="1"/>
</dbReference>
<dbReference type="Proteomes" id="UP000218334">
    <property type="component" value="Unassembled WGS sequence"/>
</dbReference>
<evidence type="ECO:0000313" key="7">
    <source>
        <dbReference type="Proteomes" id="UP000218334"/>
    </source>
</evidence>
<dbReference type="STRING" id="1076256.A0A2H3CEF4"/>
<evidence type="ECO:0000313" key="6">
    <source>
        <dbReference type="EMBL" id="PBK77602.1"/>
    </source>
</evidence>
<sequence length="1536" mass="171452">MSNFGEGFRQIDDGTSEAGMPVQDFNVEAKAGNVQGLPMDSQEKDYPKATIARFCHFLSPAITVAFVQTKDDLTGEVAMSVEDCCVEGRSRDSHHLPTGSDVNPMNRKRNSAKVDEIDAPKMTVFVLTDDDMMDASVEGIEGKAEDGKIRTENNISEALFNIHSSVMGQIFSGCWPRHATGHDNNSTTVLEQNLVKADPSKSTLWPQLGTDDVRPSEGGRQSLNNATREHFPPSEPFQLNPSTVHREDRCQSMPERIMPSLSIPSPNTRTTKEGLKLALTLAEKALDGLPIPGVKGTVGGVLKLIENAERVSANTETLQLLQEHVQNLLEHTLQPLAQITEKDIPEGLREDLNRFVGTLDELRRRWEASGDRGVLRRFTDAAQDEADLKLFAEDIQRAVTQFQFGAIIRGRRVLSELKVGFEEHEEKSVLRERTKLVNLLPRAELARYSSGRQRSHLTCFEGTRVEVLRKIKFWMEDPDDAKPRLFWLSGLAGIGKSTIATTIAEYAEKKGFLGGSFFFDRFDDKLSNPFLVFPTLAFHLAQFDHSVKSSIGRLLEDNPDYGSEPIQKQLSDLIIEPLRHSGLPPGRLVVLVLDALDECQHEDKAAEILQLLIVHLCRTQVTLRVLLTSRPEAHLRSVFQRQHNYSGFVLHDIEDTIVQGDIRRYLQATLVAIPRQLQVTVQPGWPGAEELEELVQKSGKLFVYAAIAVRFIGDHRVRKPERQLQILLGLRSSTKTRPYADLDKLYLQVLRNALPPESEEEDNEIFRWVVGNMVLMHDPMPLTAFSRFTRVPMGDIHTALYHLHSIILTPSENDPPRIYHLSFPDFITNPKRCTEPAYCINSPATHKRMALYSLQLLNKNLRRDIAGFNDLSLLNSEKEDLEEAIDQALPPEVKYSCRYWSDHLVNIECCDVDISQALELFVDKYMLYWFEAMSLLKEISRAISSMKDAHRWAVRANVSSHVRELLYDGYRFILSHHVNIGHGAMQVYRSALPFTPHNTLLYRTYQLEEAQSLHVLHGVSPHWSPCLSSVHDGRPKKKSVAYSHDGARFVIGYTDNVVAVWDAISGMLIVELFYQTPQAVLAVAFLPDDAHVVSASDIGDICVWDILSATPVRTLRGHSDAVNCISVCKNRPTALASASTDGTIRLWDTSLGTCTSILCPDRQPVFAVAFLPSGTSIVSGSNDGIIRLWDLIASDYTETKAIRAHDAAIRTISITSDGLTFATGSSDCTVKMFAMEADIPTFTFEGHSDAVCSIAFSPDGTALVSAASEDRYMRVWSTSTGCLTSELRGYVEQVDYTPDGKQMVSVSNDGTWRLWAADQLPSIIDPLDHKAAVCSVVFSSDGRLLATGGGKDDPLVKVWSTDVGEHMKTMCGHSSTVCSLAFSHDQRRLASGSGDRTVRIWDISSGESLSVLRYHDDRVKDVNFSHDDLTVISRTTDKTYTWDLQGGVDSFTAIAEHNEDDSGEMRGASQGYQFSMEEEHYVFMGKASEQVTRRVGGVLEEYRISGFAFHSDRVVFACIYGPVLILDISRLKSEFS</sequence>
<evidence type="ECO:0000256" key="1">
    <source>
        <dbReference type="ARBA" id="ARBA00022574"/>
    </source>
</evidence>
<keyword evidence="2" id="KW-0677">Repeat</keyword>
<dbReference type="CDD" id="cd21037">
    <property type="entry name" value="MLKL_NTD"/>
    <property type="match status" value="1"/>
</dbReference>
<feature type="domain" description="NACHT" evidence="5">
    <location>
        <begin position="484"/>
        <end position="633"/>
    </location>
</feature>
<protein>
    <submittedName>
        <fullName evidence="6">WD40 repeat-like protein</fullName>
    </submittedName>
</protein>
<dbReference type="InterPro" id="IPR027417">
    <property type="entry name" value="P-loop_NTPase"/>
</dbReference>
<dbReference type="PROSITE" id="PS50837">
    <property type="entry name" value="NACHT"/>
    <property type="match status" value="1"/>
</dbReference>
<dbReference type="CDD" id="cd00200">
    <property type="entry name" value="WD40"/>
    <property type="match status" value="1"/>
</dbReference>
<organism evidence="6 7">
    <name type="scientific">Armillaria solidipes</name>
    <dbReference type="NCBI Taxonomy" id="1076256"/>
    <lineage>
        <taxon>Eukaryota</taxon>
        <taxon>Fungi</taxon>
        <taxon>Dikarya</taxon>
        <taxon>Basidiomycota</taxon>
        <taxon>Agaricomycotina</taxon>
        <taxon>Agaricomycetes</taxon>
        <taxon>Agaricomycetidae</taxon>
        <taxon>Agaricales</taxon>
        <taxon>Marasmiineae</taxon>
        <taxon>Physalacriaceae</taxon>
        <taxon>Armillaria</taxon>
    </lineage>
</organism>
<dbReference type="InterPro" id="IPR019775">
    <property type="entry name" value="WD40_repeat_CS"/>
</dbReference>
<feature type="region of interest" description="Disordered" evidence="4">
    <location>
        <begin position="1"/>
        <end position="20"/>
    </location>
</feature>
<gene>
    <name evidence="6" type="ORF">ARMSODRAFT_1012746</name>
</gene>
<feature type="repeat" description="WD" evidence="3">
    <location>
        <begin position="1073"/>
        <end position="1114"/>
    </location>
</feature>
<dbReference type="PROSITE" id="PS50082">
    <property type="entry name" value="WD_REPEATS_2"/>
    <property type="match status" value="7"/>
</dbReference>
<dbReference type="GO" id="GO:0007166">
    <property type="term" value="P:cell surface receptor signaling pathway"/>
    <property type="evidence" value="ECO:0007669"/>
    <property type="project" value="InterPro"/>
</dbReference>
<dbReference type="Gene3D" id="3.40.50.300">
    <property type="entry name" value="P-loop containing nucleotide triphosphate hydrolases"/>
    <property type="match status" value="1"/>
</dbReference>
<feature type="repeat" description="WD" evidence="3">
    <location>
        <begin position="1115"/>
        <end position="1157"/>
    </location>
</feature>
<dbReference type="Gene3D" id="2.130.10.10">
    <property type="entry name" value="YVTN repeat-like/Quinoprotein amine dehydrogenase"/>
    <property type="match status" value="3"/>
</dbReference>
<dbReference type="PANTHER" id="PTHR19879">
    <property type="entry name" value="TRANSCRIPTION INITIATION FACTOR TFIID"/>
    <property type="match status" value="1"/>
</dbReference>
<feature type="repeat" description="WD" evidence="3">
    <location>
        <begin position="1202"/>
        <end position="1243"/>
    </location>
</feature>
<feature type="repeat" description="WD" evidence="3">
    <location>
        <begin position="1244"/>
        <end position="1286"/>
    </location>
</feature>
<dbReference type="PROSITE" id="PS00678">
    <property type="entry name" value="WD_REPEATS_1"/>
    <property type="match status" value="2"/>
</dbReference>
<evidence type="ECO:0000256" key="4">
    <source>
        <dbReference type="SAM" id="MobiDB-lite"/>
    </source>
</evidence>
<dbReference type="InterPro" id="IPR036322">
    <property type="entry name" value="WD40_repeat_dom_sf"/>
</dbReference>
<keyword evidence="7" id="KW-1185">Reference proteome</keyword>
<evidence type="ECO:0000256" key="3">
    <source>
        <dbReference type="PROSITE-ProRule" id="PRU00221"/>
    </source>
</evidence>
<dbReference type="InterPro" id="IPR020472">
    <property type="entry name" value="WD40_PAC1"/>
</dbReference>
<dbReference type="Pfam" id="PF00400">
    <property type="entry name" value="WD40"/>
    <property type="match status" value="7"/>
</dbReference>
<reference evidence="7" key="1">
    <citation type="journal article" date="2017" name="Nat. Ecol. Evol.">
        <title>Genome expansion and lineage-specific genetic innovations in the forest pathogenic fungi Armillaria.</title>
        <authorList>
            <person name="Sipos G."/>
            <person name="Prasanna A.N."/>
            <person name="Walter M.C."/>
            <person name="O'Connor E."/>
            <person name="Balint B."/>
            <person name="Krizsan K."/>
            <person name="Kiss B."/>
            <person name="Hess J."/>
            <person name="Varga T."/>
            <person name="Slot J."/>
            <person name="Riley R."/>
            <person name="Boka B."/>
            <person name="Rigling D."/>
            <person name="Barry K."/>
            <person name="Lee J."/>
            <person name="Mihaltcheva S."/>
            <person name="LaButti K."/>
            <person name="Lipzen A."/>
            <person name="Waldron R."/>
            <person name="Moloney N.M."/>
            <person name="Sperisen C."/>
            <person name="Kredics L."/>
            <person name="Vagvoelgyi C."/>
            <person name="Patrignani A."/>
            <person name="Fitzpatrick D."/>
            <person name="Nagy I."/>
            <person name="Doyle S."/>
            <person name="Anderson J.B."/>
            <person name="Grigoriev I.V."/>
            <person name="Gueldener U."/>
            <person name="Muensterkoetter M."/>
            <person name="Nagy L.G."/>
        </authorList>
    </citation>
    <scope>NUCLEOTIDE SEQUENCE [LARGE SCALE GENOMIC DNA]</scope>
    <source>
        <strain evidence="7">28-4</strain>
    </source>
</reference>
<name>A0A2H3CEF4_9AGAR</name>
<dbReference type="InterPro" id="IPR015943">
    <property type="entry name" value="WD40/YVTN_repeat-like_dom_sf"/>
</dbReference>
<dbReference type="InterPro" id="IPR056884">
    <property type="entry name" value="NPHP3-like_N"/>
</dbReference>
<dbReference type="SMART" id="SM00320">
    <property type="entry name" value="WD40"/>
    <property type="match status" value="10"/>
</dbReference>
<dbReference type="PRINTS" id="PR00320">
    <property type="entry name" value="GPROTEINBRPT"/>
</dbReference>
<keyword evidence="1 3" id="KW-0853">WD repeat</keyword>
<accession>A0A2H3CEF4</accession>
<dbReference type="InterPro" id="IPR036537">
    <property type="entry name" value="Adaptor_Cbl_N_dom_sf"/>
</dbReference>
<feature type="repeat" description="WD" evidence="3">
    <location>
        <begin position="1284"/>
        <end position="1315"/>
    </location>
</feature>
<feature type="region of interest" description="Disordered" evidence="4">
    <location>
        <begin position="198"/>
        <end position="248"/>
    </location>
</feature>